<keyword evidence="1" id="KW-1133">Transmembrane helix</keyword>
<feature type="transmembrane region" description="Helical" evidence="1">
    <location>
        <begin position="7"/>
        <end position="25"/>
    </location>
</feature>
<reference evidence="2" key="1">
    <citation type="submission" date="2018-01" db="EMBL/GenBank/DDBJ databases">
        <title>An insight into the sialome of Amazonian anophelines.</title>
        <authorList>
            <person name="Ribeiro J.M."/>
            <person name="Scarpassa V."/>
            <person name="Calvo E."/>
        </authorList>
    </citation>
    <scope>NUCLEOTIDE SEQUENCE</scope>
</reference>
<name>A0A2M4DDF7_ANODA</name>
<keyword evidence="1" id="KW-0812">Transmembrane</keyword>
<keyword evidence="1" id="KW-0472">Membrane</keyword>
<evidence type="ECO:0000256" key="1">
    <source>
        <dbReference type="SAM" id="Phobius"/>
    </source>
</evidence>
<organism evidence="2">
    <name type="scientific">Anopheles darlingi</name>
    <name type="common">Mosquito</name>
    <dbReference type="NCBI Taxonomy" id="43151"/>
    <lineage>
        <taxon>Eukaryota</taxon>
        <taxon>Metazoa</taxon>
        <taxon>Ecdysozoa</taxon>
        <taxon>Arthropoda</taxon>
        <taxon>Hexapoda</taxon>
        <taxon>Insecta</taxon>
        <taxon>Pterygota</taxon>
        <taxon>Neoptera</taxon>
        <taxon>Endopterygota</taxon>
        <taxon>Diptera</taxon>
        <taxon>Nematocera</taxon>
        <taxon>Culicoidea</taxon>
        <taxon>Culicidae</taxon>
        <taxon>Anophelinae</taxon>
        <taxon>Anopheles</taxon>
    </lineage>
</organism>
<dbReference type="AlphaFoldDB" id="A0A2M4DDF7"/>
<sequence>MHGIHRLEWLCAHVVLVVYWFEIVARELKLALLRNTNRKRVGNGTYRHCKYNPIYVVSAFAFILLHLGIQGILRNTRRMHALERVCHGNSSVTVVAHALLHD</sequence>
<protein>
    <submittedName>
        <fullName evidence="2">Uncharacterized protein</fullName>
    </submittedName>
</protein>
<proteinExistence type="predicted"/>
<accession>A0A2M4DDF7</accession>
<feature type="transmembrane region" description="Helical" evidence="1">
    <location>
        <begin position="54"/>
        <end position="73"/>
    </location>
</feature>
<dbReference type="EMBL" id="GGFL01011442">
    <property type="protein sequence ID" value="MBW75620.1"/>
    <property type="molecule type" value="Transcribed_RNA"/>
</dbReference>
<evidence type="ECO:0000313" key="2">
    <source>
        <dbReference type="EMBL" id="MBW75620.1"/>
    </source>
</evidence>